<dbReference type="InterPro" id="IPR040694">
    <property type="entry name" value="UGGT_TRXL_2"/>
</dbReference>
<gene>
    <name evidence="5" type="ORF">DC041_0011911</name>
</gene>
<feature type="domain" description="UGGT thioredoxin-like" evidence="4">
    <location>
        <begin position="437"/>
        <end position="536"/>
    </location>
</feature>
<evidence type="ECO:0000259" key="4">
    <source>
        <dbReference type="Pfam" id="PF18402"/>
    </source>
</evidence>
<feature type="chain" id="PRO_5018997320" evidence="1">
    <location>
        <begin position="21"/>
        <end position="722"/>
    </location>
</feature>
<dbReference type="Pfam" id="PF18401">
    <property type="entry name" value="Thioredoxin_13"/>
    <property type="match status" value="1"/>
</dbReference>
<dbReference type="Pfam" id="PF18402">
    <property type="entry name" value="Thioredoxin_14"/>
    <property type="match status" value="2"/>
</dbReference>
<keyword evidence="1" id="KW-0732">Signal</keyword>
<keyword evidence="5" id="KW-0808">Transferase</keyword>
<sequence>MITFLAFLVLYSTFLDTCLSDNRVSVTLVPKWKNTPLLAEASEYVARESNYAFWRFLDLISKDLDFIKTNLMPPADDYLLISKNRLLEKRVKELAIQAISATSLKNSSLEIHNRLFTLSVSSRMFSPTVEMSHQLALTDASYLLNCSRETVLAELASRTSGVAWVLAGSEAVFSIDKLKESIEKVVGSNSQPIGYQLPFIICCVIHYFQALFSLEKVYSSPKDTSNNIPTVILYGDLSHHEFYSWHRSLKALSDDGLCNYAFRHYFQLTKELNEFHSHLLTTDDELRPLKAWQFRDLSLQACQVVMDGFLSNMKHEGFIGSRLVNVNVNSNLRTESSKNQHVLTGTYGIQPGQSLLLLNGILLSSSVDIFALLDVIRQESKMMTQLHDLGIPGSNISQLIIEYGSSSGSATNKNDPNLPGSRHSISNQFVLDLSNAPITYINNLETDPAYAYWPASLHTLFNFDFSGGLRRIRKNLYNVILIIDPVSFESREMLKLTESFLLHMTPVRFGIIWAVNPKLNSTSLILTRIFSYISSTILNSHESPFPVQINGLGSPGPMAALSFLTEIYANAEKSNSELSIDLIKRKFEKLFPTADTDDIFTPEPGNSDYDNEVTSHHEFLIRSGLQSIKKIPLILFNGIILDSDGIRKIGGFEDTVVTLSMEELMHVQSAVFQGQMSNSQTIFDLYQKTATIVPRFNVRLLNKKKDNSNQRSLESLKIKDDE</sequence>
<dbReference type="PANTHER" id="PTHR11226">
    <property type="entry name" value="UDP-GLUCOSE GLYCOPROTEIN:GLUCOSYLTRANSFERASE"/>
    <property type="match status" value="1"/>
</dbReference>
<dbReference type="GO" id="GO:0005783">
    <property type="term" value="C:endoplasmic reticulum"/>
    <property type="evidence" value="ECO:0007669"/>
    <property type="project" value="TreeGrafter"/>
</dbReference>
<dbReference type="GO" id="GO:0036503">
    <property type="term" value="P:ERAD pathway"/>
    <property type="evidence" value="ECO:0007669"/>
    <property type="project" value="TreeGrafter"/>
</dbReference>
<evidence type="ECO:0000313" key="5">
    <source>
        <dbReference type="EMBL" id="RTG91340.1"/>
    </source>
</evidence>
<evidence type="ECO:0000259" key="3">
    <source>
        <dbReference type="Pfam" id="PF18401"/>
    </source>
</evidence>
<feature type="domain" description="UGGT thioredoxin-like" evidence="4">
    <location>
        <begin position="556"/>
        <end position="698"/>
    </location>
</feature>
<dbReference type="GO" id="GO:0003980">
    <property type="term" value="F:UDP-glucose:glycoprotein glucosyltransferase activity"/>
    <property type="evidence" value="ECO:0007669"/>
    <property type="project" value="InterPro"/>
</dbReference>
<dbReference type="EMBL" id="QMKO01000240">
    <property type="protein sequence ID" value="RTG91340.1"/>
    <property type="molecule type" value="Genomic_DNA"/>
</dbReference>
<dbReference type="AlphaFoldDB" id="A0A430QUF5"/>
<dbReference type="InterPro" id="IPR040692">
    <property type="entry name" value="UGGT_TRXL_3"/>
</dbReference>
<dbReference type="InterPro" id="IPR040693">
    <property type="entry name" value="UGGT_TRXL_1"/>
</dbReference>
<feature type="signal peptide" evidence="1">
    <location>
        <begin position="1"/>
        <end position="20"/>
    </location>
</feature>
<dbReference type="Pfam" id="PF18400">
    <property type="entry name" value="Thioredoxin_12"/>
    <property type="match status" value="1"/>
</dbReference>
<dbReference type="PANTHER" id="PTHR11226:SF0">
    <property type="entry name" value="UDP-GLUCOSE:GLYCOPROTEIN GLUCOSYLTRANSFERASE"/>
    <property type="match status" value="1"/>
</dbReference>
<evidence type="ECO:0000259" key="2">
    <source>
        <dbReference type="Pfam" id="PF18400"/>
    </source>
</evidence>
<proteinExistence type="predicted"/>
<accession>A0A430QUF5</accession>
<reference evidence="5 6" key="1">
    <citation type="journal article" date="2019" name="PLoS Pathog.">
        <title>Genome sequence of the bovine parasite Schistosoma bovis Tanzania.</title>
        <authorList>
            <person name="Oey H."/>
            <person name="Zakrzewski M."/>
            <person name="Gobert G."/>
            <person name="Gravermann K."/>
            <person name="Stoye J."/>
            <person name="Jones M."/>
            <person name="Mcmanus D."/>
            <person name="Krause L."/>
        </authorList>
    </citation>
    <scope>NUCLEOTIDE SEQUENCE [LARGE SCALE GENOMIC DNA]</scope>
    <source>
        <strain evidence="5 6">TAN1997</strain>
    </source>
</reference>
<evidence type="ECO:0000256" key="1">
    <source>
        <dbReference type="SAM" id="SignalP"/>
    </source>
</evidence>
<dbReference type="STRING" id="6184.A0A430QUF5"/>
<feature type="domain" description="UGGT thioredoxin-like" evidence="2">
    <location>
        <begin position="34"/>
        <end position="269"/>
    </location>
</feature>
<evidence type="ECO:0000313" key="6">
    <source>
        <dbReference type="Proteomes" id="UP000290809"/>
    </source>
</evidence>
<dbReference type="Proteomes" id="UP000290809">
    <property type="component" value="Unassembled WGS sequence"/>
</dbReference>
<name>A0A430QUF5_SCHBO</name>
<feature type="domain" description="UGGT thioredoxin-like" evidence="3">
    <location>
        <begin position="283"/>
        <end position="400"/>
    </location>
</feature>
<keyword evidence="6" id="KW-1185">Reference proteome</keyword>
<organism evidence="5 6">
    <name type="scientific">Schistosoma bovis</name>
    <name type="common">Blood fluke</name>
    <dbReference type="NCBI Taxonomy" id="6184"/>
    <lineage>
        <taxon>Eukaryota</taxon>
        <taxon>Metazoa</taxon>
        <taxon>Spiralia</taxon>
        <taxon>Lophotrochozoa</taxon>
        <taxon>Platyhelminthes</taxon>
        <taxon>Trematoda</taxon>
        <taxon>Digenea</taxon>
        <taxon>Strigeidida</taxon>
        <taxon>Schistosomatoidea</taxon>
        <taxon>Schistosomatidae</taxon>
        <taxon>Schistosoma</taxon>
    </lineage>
</organism>
<dbReference type="GO" id="GO:0018279">
    <property type="term" value="P:protein N-linked glycosylation via asparagine"/>
    <property type="evidence" value="ECO:0007669"/>
    <property type="project" value="TreeGrafter"/>
</dbReference>
<protein>
    <submittedName>
        <fullName evidence="5">UDP-glucose:glycoprotein glucosyltransferase</fullName>
    </submittedName>
</protein>
<dbReference type="InterPro" id="IPR009448">
    <property type="entry name" value="UDP-g_GGtrans"/>
</dbReference>
<comment type="caution">
    <text evidence="5">The sequence shown here is derived from an EMBL/GenBank/DDBJ whole genome shotgun (WGS) entry which is preliminary data.</text>
</comment>
<dbReference type="GO" id="GO:0051082">
    <property type="term" value="F:unfolded protein binding"/>
    <property type="evidence" value="ECO:0007669"/>
    <property type="project" value="TreeGrafter"/>
</dbReference>